<dbReference type="PANTHER" id="PTHR43464:SF92">
    <property type="entry name" value="SLR1071 PROTEIN"/>
    <property type="match status" value="1"/>
</dbReference>
<reference evidence="3" key="1">
    <citation type="journal article" date="2019" name="Int. J. Syst. Evol. Microbiol.">
        <title>The Global Catalogue of Microorganisms (GCM) 10K type strain sequencing project: providing services to taxonomists for standard genome sequencing and annotation.</title>
        <authorList>
            <consortium name="The Broad Institute Genomics Platform"/>
            <consortium name="The Broad Institute Genome Sequencing Center for Infectious Disease"/>
            <person name="Wu L."/>
            <person name="Ma J."/>
        </authorList>
    </citation>
    <scope>NUCLEOTIDE SEQUENCE [LARGE SCALE GENOMIC DNA]</scope>
    <source>
        <strain evidence="3">TBRC 1826</strain>
    </source>
</reference>
<accession>A0ABV8FJ96</accession>
<dbReference type="GO" id="GO:0061542">
    <property type="term" value="F:3-demethylubiquinol 3-O-methyltransferase activity"/>
    <property type="evidence" value="ECO:0007669"/>
    <property type="project" value="UniProtKB-EC"/>
</dbReference>
<sequence>MGYDAELAEVYDAVYEGRGRGYTAEAAEVAALIRERRPGAGSLLDVACGTGAHLRCFAREFTTVAGVDLSGDMLALARRRLPDVPLHRADMRDFELDARFDAVTCMFSSIGHMADDAELAAAVARMAAHTVPGGVVVVEPWWFPETFLPGYVGSDLLTVGGRTLARVSHSTRRGDTTHMEVHYIVADPQSGARHLKDTHTITLFTRERYEAAFAAAGCPADYIEGGPSGRGLFVAVTG</sequence>
<dbReference type="PANTHER" id="PTHR43464">
    <property type="entry name" value="METHYLTRANSFERASE"/>
    <property type="match status" value="1"/>
</dbReference>
<dbReference type="GO" id="GO:0102208">
    <property type="term" value="F:2-polyprenyl-6-hydroxyphenol methylase activity"/>
    <property type="evidence" value="ECO:0007669"/>
    <property type="project" value="UniProtKB-EC"/>
</dbReference>
<proteinExistence type="predicted"/>
<dbReference type="EC" id="2.1.1.64" evidence="2"/>
<dbReference type="SUPFAM" id="SSF53335">
    <property type="entry name" value="S-adenosyl-L-methionine-dependent methyltransferases"/>
    <property type="match status" value="1"/>
</dbReference>
<dbReference type="InterPro" id="IPR041698">
    <property type="entry name" value="Methyltransf_25"/>
</dbReference>
<evidence type="ECO:0000313" key="3">
    <source>
        <dbReference type="Proteomes" id="UP001595847"/>
    </source>
</evidence>
<keyword evidence="2" id="KW-0489">Methyltransferase</keyword>
<name>A0ABV8FJ96_9ACTN</name>
<dbReference type="CDD" id="cd02440">
    <property type="entry name" value="AdoMet_MTases"/>
    <property type="match status" value="1"/>
</dbReference>
<dbReference type="Proteomes" id="UP001595847">
    <property type="component" value="Unassembled WGS sequence"/>
</dbReference>
<dbReference type="Pfam" id="PF13649">
    <property type="entry name" value="Methyltransf_25"/>
    <property type="match status" value="1"/>
</dbReference>
<dbReference type="Gene3D" id="2.20.130.10">
    <property type="entry name" value="CAC2371-like domains"/>
    <property type="match status" value="1"/>
</dbReference>
<keyword evidence="2" id="KW-0808">Transferase</keyword>
<dbReference type="InterPro" id="IPR029063">
    <property type="entry name" value="SAM-dependent_MTases_sf"/>
</dbReference>
<dbReference type="GO" id="GO:0032259">
    <property type="term" value="P:methylation"/>
    <property type="evidence" value="ECO:0007669"/>
    <property type="project" value="UniProtKB-KW"/>
</dbReference>
<feature type="domain" description="Methyltransferase" evidence="1">
    <location>
        <begin position="44"/>
        <end position="134"/>
    </location>
</feature>
<dbReference type="EMBL" id="JBHSBH010000003">
    <property type="protein sequence ID" value="MFC3994756.1"/>
    <property type="molecule type" value="Genomic_DNA"/>
</dbReference>
<evidence type="ECO:0000313" key="2">
    <source>
        <dbReference type="EMBL" id="MFC3994756.1"/>
    </source>
</evidence>
<dbReference type="Gene3D" id="3.40.50.150">
    <property type="entry name" value="Vaccinia Virus protein VP39"/>
    <property type="match status" value="1"/>
</dbReference>
<evidence type="ECO:0000259" key="1">
    <source>
        <dbReference type="Pfam" id="PF13649"/>
    </source>
</evidence>
<dbReference type="RefSeq" id="WP_378529606.1">
    <property type="nucleotide sequence ID" value="NZ_JBHSBH010000003.1"/>
</dbReference>
<keyword evidence="3" id="KW-1185">Reference proteome</keyword>
<protein>
    <submittedName>
        <fullName evidence="2">Class I SAM-dependent methyltransferase</fullName>
        <ecNumber evidence="2">2.1.1.222</ecNumber>
        <ecNumber evidence="2">2.1.1.64</ecNumber>
    </submittedName>
</protein>
<dbReference type="EC" id="2.1.1.222" evidence="2"/>
<gene>
    <name evidence="2" type="ORF">ACFOVU_02440</name>
</gene>
<organism evidence="2 3">
    <name type="scientific">Nocardiopsis sediminis</name>
    <dbReference type="NCBI Taxonomy" id="1778267"/>
    <lineage>
        <taxon>Bacteria</taxon>
        <taxon>Bacillati</taxon>
        <taxon>Actinomycetota</taxon>
        <taxon>Actinomycetes</taxon>
        <taxon>Streptosporangiales</taxon>
        <taxon>Nocardiopsidaceae</taxon>
        <taxon>Nocardiopsis</taxon>
    </lineage>
</organism>
<comment type="caution">
    <text evidence="2">The sequence shown here is derived from an EMBL/GenBank/DDBJ whole genome shotgun (WGS) entry which is preliminary data.</text>
</comment>